<evidence type="ECO:0000313" key="3">
    <source>
        <dbReference type="EMBL" id="MXP43269.1"/>
    </source>
</evidence>
<organism evidence="3 4">
    <name type="scientific">Allopontixanthobacter sediminis</name>
    <dbReference type="NCBI Taxonomy" id="1689985"/>
    <lineage>
        <taxon>Bacteria</taxon>
        <taxon>Pseudomonadati</taxon>
        <taxon>Pseudomonadota</taxon>
        <taxon>Alphaproteobacteria</taxon>
        <taxon>Sphingomonadales</taxon>
        <taxon>Erythrobacteraceae</taxon>
        <taxon>Allopontixanthobacter</taxon>
    </lineage>
</organism>
<keyword evidence="1" id="KW-0812">Transmembrane</keyword>
<dbReference type="OrthoDB" id="7306064at2"/>
<evidence type="ECO:0000259" key="2">
    <source>
        <dbReference type="Pfam" id="PF07811"/>
    </source>
</evidence>
<keyword evidence="1" id="KW-0472">Membrane</keyword>
<accession>A0A845B6L3</accession>
<name>A0A845B6L3_9SPHN</name>
<protein>
    <submittedName>
        <fullName evidence="3">Pilus assembly protein</fullName>
    </submittedName>
</protein>
<evidence type="ECO:0000256" key="1">
    <source>
        <dbReference type="SAM" id="Phobius"/>
    </source>
</evidence>
<dbReference type="Proteomes" id="UP000431922">
    <property type="component" value="Unassembled WGS sequence"/>
</dbReference>
<feature type="transmembrane region" description="Helical" evidence="1">
    <location>
        <begin position="20"/>
        <end position="39"/>
    </location>
</feature>
<reference evidence="3 4" key="1">
    <citation type="submission" date="2019-12" db="EMBL/GenBank/DDBJ databases">
        <title>Genomic-based taxomic classification of the family Erythrobacteraceae.</title>
        <authorList>
            <person name="Xu L."/>
        </authorList>
    </citation>
    <scope>NUCLEOTIDE SEQUENCE [LARGE SCALE GENOMIC DNA]</scope>
    <source>
        <strain evidence="3 4">KCTC 42453</strain>
    </source>
</reference>
<comment type="caution">
    <text evidence="3">The sequence shown here is derived from an EMBL/GenBank/DDBJ whole genome shotgun (WGS) entry which is preliminary data.</text>
</comment>
<keyword evidence="4" id="KW-1185">Reference proteome</keyword>
<dbReference type="EMBL" id="WTYL01000001">
    <property type="protein sequence ID" value="MXP43269.1"/>
    <property type="molecule type" value="Genomic_DNA"/>
</dbReference>
<proteinExistence type="predicted"/>
<keyword evidence="1" id="KW-1133">Transmembrane helix</keyword>
<dbReference type="AlphaFoldDB" id="A0A845B6L3"/>
<dbReference type="InterPro" id="IPR012495">
    <property type="entry name" value="TadE-like_dom"/>
</dbReference>
<dbReference type="RefSeq" id="WP_160754893.1">
    <property type="nucleotide sequence ID" value="NZ_WTYL01000001.1"/>
</dbReference>
<sequence>MIRSLLGSRLARDTSGVTVIEFAIVGPVLVLMIMGMFDLGHQLYVNSVMQGSLQQASRSSTLETGASQTSTIDAKLTKRLKDISPGGTVVITRKNYQNFTDITLPEEWTDTDADGECNNGEPFQDINFNGGWDADRGRDGAGGARDAVLLTAVITYDRLFPMAGLLGFDEEVSVSGTTVLRNQPYNEQADRTPVVGNCV</sequence>
<evidence type="ECO:0000313" key="4">
    <source>
        <dbReference type="Proteomes" id="UP000431922"/>
    </source>
</evidence>
<dbReference type="Pfam" id="PF07811">
    <property type="entry name" value="TadE"/>
    <property type="match status" value="1"/>
</dbReference>
<feature type="domain" description="TadE-like" evidence="2">
    <location>
        <begin position="16"/>
        <end position="58"/>
    </location>
</feature>
<gene>
    <name evidence="3" type="ORF">GRI65_02225</name>
</gene>